<sequence>MLSSLVKPAVAKAIAPLGGGLVRFGVTPNVVTVVGTSGTVLSALVFFPNGRLFLGAVLCGAFAVFDMLDGAVARAAGGGTRFGAVLDASCDRIADGAIFGALAYWAALAPYTRGSGWLMYSETRRFADIFSREEGRPGLEFLARYPVSAAITGFHLLFVGLLVCLVAALTISYIKARAEASGLSADSGWIERPERLVIVLVGAGLSGLGLWFALPLAVAFLALTSLVTVGQRFLHVWREARRADDGTP</sequence>
<organism evidence="19 20">
    <name type="scientific">Segniliparus rotundus (strain ATCC BAA-972 / CDC 1076 / CIP 108378 / DSM 44985 / JCM 13578)</name>
    <dbReference type="NCBI Taxonomy" id="640132"/>
    <lineage>
        <taxon>Bacteria</taxon>
        <taxon>Bacillati</taxon>
        <taxon>Actinomycetota</taxon>
        <taxon>Actinomycetes</taxon>
        <taxon>Mycobacteriales</taxon>
        <taxon>Segniliparaceae</taxon>
        <taxon>Segniliparus</taxon>
    </lineage>
</organism>
<feature type="binding site" evidence="17">
    <location>
        <position position="80"/>
    </location>
    <ligand>
        <name>a CDP-1,2-diacyl-sn-glycerol</name>
        <dbReference type="ChEBI" id="CHEBI:58332"/>
    </ligand>
</feature>
<dbReference type="Proteomes" id="UP000002247">
    <property type="component" value="Chromosome"/>
</dbReference>
<evidence type="ECO:0000313" key="19">
    <source>
        <dbReference type="EMBL" id="ADG98266.1"/>
    </source>
</evidence>
<evidence type="ECO:0000256" key="15">
    <source>
        <dbReference type="ARBA" id="ARBA00033137"/>
    </source>
</evidence>
<feature type="binding site" evidence="17">
    <location>
        <position position="74"/>
    </location>
    <ligand>
        <name>a CDP-1,2-diacyl-sn-glycerol</name>
        <dbReference type="ChEBI" id="CHEBI:58332"/>
    </ligand>
</feature>
<dbReference type="HAMAP" id="MF_02241">
    <property type="entry name" value="PIP_synthase"/>
    <property type="match status" value="1"/>
</dbReference>
<feature type="transmembrane region" description="Helical" evidence="17">
    <location>
        <begin position="195"/>
        <end position="223"/>
    </location>
</feature>
<dbReference type="RefSeq" id="WP_013138719.1">
    <property type="nucleotide sequence ID" value="NC_014168.1"/>
</dbReference>
<dbReference type="GO" id="GO:0016780">
    <property type="term" value="F:phosphotransferase activity, for other substituted phosphate groups"/>
    <property type="evidence" value="ECO:0007669"/>
    <property type="project" value="UniProtKB-UniRule"/>
</dbReference>
<dbReference type="AlphaFoldDB" id="D6Z8I6"/>
<evidence type="ECO:0000256" key="10">
    <source>
        <dbReference type="ARBA" id="ARBA00022842"/>
    </source>
</evidence>
<keyword evidence="7 17" id="KW-0808">Transferase</keyword>
<feature type="binding site" evidence="17">
    <location>
        <position position="87"/>
    </location>
    <ligand>
        <name>Mg(2+)</name>
        <dbReference type="ChEBI" id="CHEBI:18420"/>
        <label>2</label>
    </ligand>
</feature>
<gene>
    <name evidence="19" type="ordered locus">Srot_1806</name>
</gene>
<dbReference type="GO" id="GO:0000287">
    <property type="term" value="F:magnesium ion binding"/>
    <property type="evidence" value="ECO:0007669"/>
    <property type="project" value="UniProtKB-UniRule"/>
</dbReference>
<comment type="pathway">
    <text evidence="2 17">Phospholipid metabolism; phosphatidylinositol phosphate biosynthesis.</text>
</comment>
<protein>
    <recommendedName>
        <fullName evidence="14 17">Phosphatidylinositol phosphate synthase</fullName>
        <shortName evidence="17">PIP synthase</shortName>
        <ecNumber evidence="17">2.7.8.-</ecNumber>
    </recommendedName>
    <alternativeName>
        <fullName evidence="15 17">CDP-diacylglycerol--D-myo-inositol-3-phosphate 3-phosphatidyltransferase</fullName>
    </alternativeName>
</protein>
<keyword evidence="12 17" id="KW-0472">Membrane</keyword>
<evidence type="ECO:0000256" key="1">
    <source>
        <dbReference type="ARBA" id="ARBA00004651"/>
    </source>
</evidence>
<dbReference type="HOGENOM" id="CLU_080384_0_1_11"/>
<feature type="transmembrane region" description="Helical" evidence="17">
    <location>
        <begin position="93"/>
        <end position="111"/>
    </location>
</feature>
<feature type="binding site" evidence="17">
    <location>
        <position position="70"/>
    </location>
    <ligand>
        <name>a CDP-1,2-diacyl-sn-glycerol</name>
        <dbReference type="ChEBI" id="CHEBI:58332"/>
    </ligand>
</feature>
<evidence type="ECO:0000256" key="5">
    <source>
        <dbReference type="ARBA" id="ARBA00011738"/>
    </source>
</evidence>
<comment type="caution">
    <text evidence="17">Lacks conserved residue(s) required for the propagation of feature annotation.</text>
</comment>
<keyword evidence="11 17" id="KW-1133">Transmembrane helix</keyword>
<dbReference type="KEGG" id="srt:Srot_1806"/>
<comment type="subunit">
    <text evidence="5 17">Homodimer.</text>
</comment>
<feature type="binding site" evidence="17">
    <location>
        <position position="87"/>
    </location>
    <ligand>
        <name>Mg(2+)</name>
        <dbReference type="ChEBI" id="CHEBI:18420"/>
        <label>1</label>
    </ligand>
</feature>
<comment type="cofactor">
    <cofactor evidence="17">
        <name>Mg(2+)</name>
        <dbReference type="ChEBI" id="CHEBI:18420"/>
    </cofactor>
    <text evidence="17">Contains a di-nuclear catalytic Mg(2+) center.</text>
</comment>
<keyword evidence="9 17" id="KW-0479">Metal-binding</keyword>
<dbReference type="InterPro" id="IPR048254">
    <property type="entry name" value="CDP_ALCOHOL_P_TRANSF_CS"/>
</dbReference>
<dbReference type="GO" id="GO:0008654">
    <property type="term" value="P:phospholipid biosynthetic process"/>
    <property type="evidence" value="ECO:0007669"/>
    <property type="project" value="UniProtKB-UniRule"/>
</dbReference>
<name>D6Z8I6_SEGRD</name>
<evidence type="ECO:0000256" key="7">
    <source>
        <dbReference type="ARBA" id="ARBA00022679"/>
    </source>
</evidence>
<feature type="binding site" evidence="17">
    <location>
        <position position="69"/>
    </location>
    <ligand>
        <name>Mg(2+)</name>
        <dbReference type="ChEBI" id="CHEBI:18420"/>
        <label>1</label>
    </ligand>
</feature>
<keyword evidence="8 17" id="KW-0812">Transmembrane</keyword>
<evidence type="ECO:0000256" key="18">
    <source>
        <dbReference type="RuleBase" id="RU003750"/>
    </source>
</evidence>
<keyword evidence="17" id="KW-0443">Lipid metabolism</keyword>
<feature type="binding site" evidence="17">
    <location>
        <position position="66"/>
    </location>
    <ligand>
        <name>Mg(2+)</name>
        <dbReference type="ChEBI" id="CHEBI:18420"/>
        <label>2</label>
    </ligand>
</feature>
<dbReference type="STRING" id="640132.Srot_1806"/>
<evidence type="ECO:0000256" key="6">
    <source>
        <dbReference type="ARBA" id="ARBA00022475"/>
    </source>
</evidence>
<proteinExistence type="inferred from homology"/>
<dbReference type="InterPro" id="IPR043130">
    <property type="entry name" value="CDP-OH_PTrfase_TM_dom"/>
</dbReference>
<dbReference type="InterPro" id="IPR044268">
    <property type="entry name" value="PIP_synthase_PgsA1"/>
</dbReference>
<evidence type="ECO:0000256" key="4">
    <source>
        <dbReference type="ARBA" id="ARBA00010441"/>
    </source>
</evidence>
<keyword evidence="17" id="KW-0444">Lipid biosynthesis</keyword>
<dbReference type="Gene3D" id="1.20.120.1760">
    <property type="match status" value="1"/>
</dbReference>
<reference evidence="19 20" key="1">
    <citation type="journal article" date="2010" name="Stand. Genomic Sci.">
        <title>Complete genome sequence of Segniliparus rotundus type strain (CDC 1076).</title>
        <authorList>
            <person name="Sikorski J."/>
            <person name="Lapidus A."/>
            <person name="Copeland A."/>
            <person name="Misra M."/>
            <person name="Glavina Del Rio T."/>
            <person name="Nolan M."/>
            <person name="Lucas S."/>
            <person name="Chen F."/>
            <person name="Tice H."/>
            <person name="Cheng J.F."/>
            <person name="Jando M."/>
            <person name="Schneider S."/>
            <person name="Bruce D."/>
            <person name="Goodwin L."/>
            <person name="Pitluck S."/>
            <person name="Liolios K."/>
            <person name="Mikhailova N."/>
            <person name="Pati A."/>
            <person name="Ivanova N."/>
            <person name="Mavromatis K."/>
            <person name="Chen A."/>
            <person name="Palaniappan K."/>
            <person name="Chertkov O."/>
            <person name="Land M."/>
            <person name="Hauser L."/>
            <person name="Chang Y.J."/>
            <person name="Jeffries C.D."/>
            <person name="Brettin T."/>
            <person name="Detter J.C."/>
            <person name="Han C."/>
            <person name="Rohde M."/>
            <person name="Goker M."/>
            <person name="Bristow J."/>
            <person name="Eisen J.A."/>
            <person name="Markowitz V."/>
            <person name="Hugenholtz P."/>
            <person name="Kyrpides N.C."/>
            <person name="Klenk H.P."/>
        </authorList>
    </citation>
    <scope>NUCLEOTIDE SEQUENCE [LARGE SCALE GENOMIC DNA]</scope>
    <source>
        <strain evidence="20">ATCC BAA-972 / CDC 1076 / CIP 108378 / DSM 44985 / JCM 13578</strain>
    </source>
</reference>
<dbReference type="EC" id="2.7.8.-" evidence="17"/>
<dbReference type="InterPro" id="IPR000462">
    <property type="entry name" value="CDP-OH_P_trans"/>
</dbReference>
<evidence type="ECO:0000256" key="16">
    <source>
        <dbReference type="ARBA" id="ARBA00048865"/>
    </source>
</evidence>
<evidence type="ECO:0000256" key="12">
    <source>
        <dbReference type="ARBA" id="ARBA00023136"/>
    </source>
</evidence>
<dbReference type="Pfam" id="PF01066">
    <property type="entry name" value="CDP-OH_P_transf"/>
    <property type="match status" value="1"/>
</dbReference>
<keyword evidence="17" id="KW-1208">Phospholipid metabolism</keyword>
<evidence type="ECO:0000256" key="8">
    <source>
        <dbReference type="ARBA" id="ARBA00022692"/>
    </source>
</evidence>
<keyword evidence="20" id="KW-1185">Reference proteome</keyword>
<evidence type="ECO:0000256" key="13">
    <source>
        <dbReference type="ARBA" id="ARBA00023935"/>
    </source>
</evidence>
<keyword evidence="6 17" id="KW-1003">Cell membrane</keyword>
<feature type="transmembrane region" description="Helical" evidence="17">
    <location>
        <begin position="149"/>
        <end position="174"/>
    </location>
</feature>
<keyword evidence="17" id="KW-0594">Phospholipid biosynthesis</keyword>
<evidence type="ECO:0000256" key="9">
    <source>
        <dbReference type="ARBA" id="ARBA00022723"/>
    </source>
</evidence>
<dbReference type="eggNOG" id="COG0558">
    <property type="taxonomic scope" value="Bacteria"/>
</dbReference>
<feature type="binding site" evidence="17">
    <location>
        <position position="66"/>
    </location>
    <ligand>
        <name>Mg(2+)</name>
        <dbReference type="ChEBI" id="CHEBI:18420"/>
        <label>1</label>
    </ligand>
</feature>
<comment type="similarity">
    <text evidence="4 17 18">Belongs to the CDP-alcohol phosphatidyltransferase class-I family.</text>
</comment>
<evidence type="ECO:0000256" key="14">
    <source>
        <dbReference type="ARBA" id="ARBA00024082"/>
    </source>
</evidence>
<comment type="catalytic activity">
    <reaction evidence="16 17">
        <text>a CDP-1,2-diacyl-sn-glycerol + 1D-myo-inositol 3-phosphate = a 1,2-diacyl-sn-glycero-3-phospho-(1D-myo-inositol-3-phosphate) + CMP + H(+)</text>
        <dbReference type="Rhea" id="RHEA:60504"/>
        <dbReference type="ChEBI" id="CHEBI:15378"/>
        <dbReference type="ChEBI" id="CHEBI:58088"/>
        <dbReference type="ChEBI" id="CHEBI:58332"/>
        <dbReference type="ChEBI" id="CHEBI:58401"/>
        <dbReference type="ChEBI" id="CHEBI:60377"/>
    </reaction>
</comment>
<feature type="transmembrane region" description="Helical" evidence="17">
    <location>
        <begin position="52"/>
        <end position="72"/>
    </location>
</feature>
<evidence type="ECO:0000313" key="20">
    <source>
        <dbReference type="Proteomes" id="UP000002247"/>
    </source>
</evidence>
<evidence type="ECO:0000256" key="3">
    <source>
        <dbReference type="ARBA" id="ARBA00005189"/>
    </source>
</evidence>
<dbReference type="PROSITE" id="PS00379">
    <property type="entry name" value="CDP_ALCOHOL_P_TRANSF"/>
    <property type="match status" value="1"/>
</dbReference>
<feature type="binding site" evidence="17">
    <location>
        <begin position="29"/>
        <end position="32"/>
    </location>
    <ligand>
        <name>a CDP-1,2-diacyl-sn-glycerol</name>
        <dbReference type="ChEBI" id="CHEBI:58332"/>
    </ligand>
</feature>
<feature type="active site" description="Proton acceptor" evidence="17">
    <location>
        <position position="91"/>
    </location>
</feature>
<evidence type="ECO:0000256" key="2">
    <source>
        <dbReference type="ARBA" id="ARBA00004805"/>
    </source>
</evidence>
<feature type="transmembrane region" description="Helical" evidence="17">
    <location>
        <begin position="21"/>
        <end position="46"/>
    </location>
</feature>
<comment type="function">
    <text evidence="17">Catalyzes the conjugation of the 1'-hydroxyl group of D-myo-inositol-3-phosphate (also named L-myo-inositol-1-phosphate) with a lipid tail of cytidine diphosphate diacylglycerol (CDP-DAG), forming phosphatidylinositol phosphate (PIP) and CMP. PIP is a precursor of phosphatidylinositol (PI) which is an essential lipid required for cell wall formation.</text>
</comment>
<dbReference type="OrthoDB" id="116551at2"/>
<dbReference type="GO" id="GO:0005886">
    <property type="term" value="C:plasma membrane"/>
    <property type="evidence" value="ECO:0007669"/>
    <property type="project" value="UniProtKB-SubCell"/>
</dbReference>
<comment type="catalytic activity">
    <reaction evidence="13 17">
        <text>1,2-di-(9Z-octadecenoyl)-sn-glycero-3-cytidine-5'-diphosphate + 1D-myo-inositol 3-phosphate = 1,2-di-(9Z-octadecenoyl)-sn-glycero-3-phospho-(1D-myo-inositol-3-phosphate) + CMP + H(+)</text>
        <dbReference type="Rhea" id="RHEA:61216"/>
        <dbReference type="ChEBI" id="CHEBI:15378"/>
        <dbReference type="ChEBI" id="CHEBI:58401"/>
        <dbReference type="ChEBI" id="CHEBI:60377"/>
        <dbReference type="ChEBI" id="CHEBI:85356"/>
        <dbReference type="ChEBI" id="CHEBI:144472"/>
    </reaction>
</comment>
<accession>D6Z8I6</accession>
<comment type="subcellular location">
    <subcellularLocation>
        <location evidence="1 17">Cell membrane</location>
        <topology evidence="1 17">Multi-pass membrane protein</topology>
    </subcellularLocation>
</comment>
<keyword evidence="10 17" id="KW-0460">Magnesium</keyword>
<evidence type="ECO:0000256" key="11">
    <source>
        <dbReference type="ARBA" id="ARBA00022989"/>
    </source>
</evidence>
<feature type="binding site" evidence="17">
    <location>
        <position position="91"/>
    </location>
    <ligand>
        <name>Mg(2+)</name>
        <dbReference type="ChEBI" id="CHEBI:18420"/>
        <label>2</label>
    </ligand>
</feature>
<evidence type="ECO:0000256" key="17">
    <source>
        <dbReference type="HAMAP-Rule" id="MF_02241"/>
    </source>
</evidence>
<dbReference type="EMBL" id="CP001958">
    <property type="protein sequence ID" value="ADG98266.1"/>
    <property type="molecule type" value="Genomic_DNA"/>
</dbReference>
<comment type="pathway">
    <text evidence="3">Lipid metabolism.</text>
</comment>
<dbReference type="UniPathway" id="UPA00220"/>